<reference evidence="1" key="1">
    <citation type="submission" date="2015-09" db="EMBL/GenBank/DDBJ databases">
        <authorList>
            <consortium name="Pathogen Informatics"/>
        </authorList>
    </citation>
    <scope>NUCLEOTIDE SEQUENCE</scope>
    <source>
        <strain evidence="1">2789STDY5834896</strain>
    </source>
</reference>
<organism evidence="1">
    <name type="scientific">uncultured Anaerotruncus sp</name>
    <dbReference type="NCBI Taxonomy" id="905011"/>
    <lineage>
        <taxon>Bacteria</taxon>
        <taxon>Bacillati</taxon>
        <taxon>Bacillota</taxon>
        <taxon>Clostridia</taxon>
        <taxon>Eubacteriales</taxon>
        <taxon>Oscillospiraceae</taxon>
        <taxon>Anaerotruncus</taxon>
        <taxon>environmental samples</taxon>
    </lineage>
</organism>
<dbReference type="AlphaFoldDB" id="A0A1C6FNE6"/>
<evidence type="ECO:0000313" key="1">
    <source>
        <dbReference type="EMBL" id="SCJ34638.1"/>
    </source>
</evidence>
<sequence length="90" mass="9868">MCDICRHSPCDLKCPNSNSIYAPPTCICCGAPAAYLLGNHPYCADCVDVAIYGEACAEDIEEYIKSDLADFAAWMVHTGRTKPKHLQEDL</sequence>
<proteinExistence type="predicted"/>
<protein>
    <submittedName>
        <fullName evidence="1">Uncharacterized protein</fullName>
    </submittedName>
</protein>
<gene>
    <name evidence="1" type="ORF">SAMEA3545359_00050</name>
</gene>
<accession>A0A1C6FNE6</accession>
<name>A0A1C6FNE6_9FIRM</name>
<dbReference type="EMBL" id="FMHG01000001">
    <property type="protein sequence ID" value="SCJ34638.1"/>
    <property type="molecule type" value="Genomic_DNA"/>
</dbReference>